<dbReference type="OrthoDB" id="27447at2157"/>
<evidence type="ECO:0000259" key="3">
    <source>
        <dbReference type="Pfam" id="PF04967"/>
    </source>
</evidence>
<organism evidence="4 5">
    <name type="scientific">Natrinema halophilum</name>
    <dbReference type="NCBI Taxonomy" id="1699371"/>
    <lineage>
        <taxon>Archaea</taxon>
        <taxon>Methanobacteriati</taxon>
        <taxon>Methanobacteriota</taxon>
        <taxon>Stenosarchaea group</taxon>
        <taxon>Halobacteria</taxon>
        <taxon>Halobacteriales</taxon>
        <taxon>Natrialbaceae</taxon>
        <taxon>Natrinema</taxon>
    </lineage>
</organism>
<gene>
    <name evidence="4" type="ORF">HYG82_14050</name>
</gene>
<keyword evidence="1" id="KW-0805">Transcription regulation</keyword>
<dbReference type="EMBL" id="CP058601">
    <property type="protein sequence ID" value="QLG51231.1"/>
    <property type="molecule type" value="Genomic_DNA"/>
</dbReference>
<dbReference type="InterPro" id="IPR036388">
    <property type="entry name" value="WH-like_DNA-bd_sf"/>
</dbReference>
<evidence type="ECO:0000313" key="5">
    <source>
        <dbReference type="Proteomes" id="UP000509241"/>
    </source>
</evidence>
<keyword evidence="5" id="KW-1185">Reference proteome</keyword>
<keyword evidence="2" id="KW-0804">Transcription</keyword>
<reference evidence="4 5" key="1">
    <citation type="submission" date="2020-07" db="EMBL/GenBank/DDBJ databases">
        <authorList>
            <person name="Cui H."/>
        </authorList>
    </citation>
    <scope>NUCLEOTIDE SEQUENCE [LARGE SCALE GENOMIC DNA]</scope>
    <source>
        <strain evidence="4 5">YPL8</strain>
    </source>
</reference>
<protein>
    <submittedName>
        <fullName evidence="4">Helix-turn-helix domain-containing protein</fullName>
    </submittedName>
</protein>
<accession>A0A7D5H5D0</accession>
<feature type="domain" description="HTH bat-type" evidence="3">
    <location>
        <begin position="155"/>
        <end position="206"/>
    </location>
</feature>
<dbReference type="KEGG" id="haly:HYG82_14050"/>
<dbReference type="AlphaFoldDB" id="A0A7D5H5D0"/>
<evidence type="ECO:0000256" key="1">
    <source>
        <dbReference type="ARBA" id="ARBA00023015"/>
    </source>
</evidence>
<proteinExistence type="predicted"/>
<dbReference type="PANTHER" id="PTHR34236:SF1">
    <property type="entry name" value="DIMETHYL SULFOXIDE REDUCTASE TRANSCRIPTIONAL ACTIVATOR"/>
    <property type="match status" value="1"/>
</dbReference>
<evidence type="ECO:0000256" key="2">
    <source>
        <dbReference type="ARBA" id="ARBA00023163"/>
    </source>
</evidence>
<sequence>MREARVALGETAFETMGIAELVSLSRDSGVLGFEALACHGTGAIVQVAVERSIDEDRLDALESVDWWERIAESADEHRYVIAFTASELPESLADSADDLVGTCDPNVSRRGVTLSLVGSQETIAGTVDDYEAAGVSLDLRKFGPYEGRDHPLAELTARQREAVRTAHELGYYEVPRTVTTEDVAAELGVDSSTVAEHLQRAERNLFGHHL</sequence>
<evidence type="ECO:0000313" key="4">
    <source>
        <dbReference type="EMBL" id="QLG51231.1"/>
    </source>
</evidence>
<dbReference type="InterPro" id="IPR007050">
    <property type="entry name" value="HTH_bacterioopsin"/>
</dbReference>
<dbReference type="Proteomes" id="UP000509241">
    <property type="component" value="Chromosome"/>
</dbReference>
<dbReference type="PANTHER" id="PTHR34236">
    <property type="entry name" value="DIMETHYL SULFOXIDE REDUCTASE TRANSCRIPTIONAL ACTIVATOR"/>
    <property type="match status" value="1"/>
</dbReference>
<name>A0A7D5H5D0_9EURY</name>
<dbReference type="Gene3D" id="1.10.10.10">
    <property type="entry name" value="Winged helix-like DNA-binding domain superfamily/Winged helix DNA-binding domain"/>
    <property type="match status" value="1"/>
</dbReference>
<dbReference type="Pfam" id="PF04967">
    <property type="entry name" value="HTH_10"/>
    <property type="match status" value="1"/>
</dbReference>